<keyword evidence="6" id="KW-1185">Reference proteome</keyword>
<gene>
    <name evidence="5" type="ORF">AJ80_05542</name>
</gene>
<dbReference type="EMBL" id="PDNA01000083">
    <property type="protein sequence ID" value="PGH15358.1"/>
    <property type="molecule type" value="Genomic_DNA"/>
</dbReference>
<dbReference type="GO" id="GO:0016846">
    <property type="term" value="F:carbon-sulfur lyase activity"/>
    <property type="evidence" value="ECO:0007669"/>
    <property type="project" value="InterPro"/>
</dbReference>
<proteinExistence type="inferred from homology"/>
<dbReference type="OrthoDB" id="2993351at2759"/>
<evidence type="ECO:0000259" key="4">
    <source>
        <dbReference type="PROSITE" id="PS51891"/>
    </source>
</evidence>
<dbReference type="InterPro" id="IPR011057">
    <property type="entry name" value="Mss4-like_sf"/>
</dbReference>
<keyword evidence="3" id="KW-0862">Zinc</keyword>
<dbReference type="PANTHER" id="PTHR28620">
    <property type="entry name" value="CENTROMERE PROTEIN V"/>
    <property type="match status" value="1"/>
</dbReference>
<dbReference type="GO" id="GO:0046872">
    <property type="term" value="F:metal ion binding"/>
    <property type="evidence" value="ECO:0007669"/>
    <property type="project" value="UniProtKB-KW"/>
</dbReference>
<dbReference type="Gene3D" id="2.170.150.70">
    <property type="match status" value="1"/>
</dbReference>
<sequence length="132" mass="14685">MASDMAPAPETATTTYNGSCHCQSITFTAKLPTSLYEQDIVNCNCSLCFRNGYLLIYPQKNDVTFHGNSRDFMKGYQFNKRAITHYFCSNCGTSVGGEPVDDKPPIFAINIRALPDVDTDKLKLKKVDGKSR</sequence>
<keyword evidence="2" id="KW-0479">Metal-binding</keyword>
<protein>
    <recommendedName>
        <fullName evidence="4">CENP-V/GFA domain-containing protein</fullName>
    </recommendedName>
</protein>
<comment type="caution">
    <text evidence="5">The sequence shown here is derived from an EMBL/GenBank/DDBJ whole genome shotgun (WGS) entry which is preliminary data.</text>
</comment>
<evidence type="ECO:0000256" key="2">
    <source>
        <dbReference type="ARBA" id="ARBA00022723"/>
    </source>
</evidence>
<dbReference type="PROSITE" id="PS51891">
    <property type="entry name" value="CENP_V_GFA"/>
    <property type="match status" value="1"/>
</dbReference>
<organism evidence="5 6">
    <name type="scientific">Polytolypa hystricis (strain UAMH7299)</name>
    <dbReference type="NCBI Taxonomy" id="1447883"/>
    <lineage>
        <taxon>Eukaryota</taxon>
        <taxon>Fungi</taxon>
        <taxon>Dikarya</taxon>
        <taxon>Ascomycota</taxon>
        <taxon>Pezizomycotina</taxon>
        <taxon>Eurotiomycetes</taxon>
        <taxon>Eurotiomycetidae</taxon>
        <taxon>Onygenales</taxon>
        <taxon>Onygenales incertae sedis</taxon>
        <taxon>Polytolypa</taxon>
    </lineage>
</organism>
<evidence type="ECO:0000313" key="5">
    <source>
        <dbReference type="EMBL" id="PGH15358.1"/>
    </source>
</evidence>
<evidence type="ECO:0000256" key="1">
    <source>
        <dbReference type="ARBA" id="ARBA00005495"/>
    </source>
</evidence>
<reference evidence="5 6" key="1">
    <citation type="submission" date="2017-10" db="EMBL/GenBank/DDBJ databases">
        <title>Comparative genomics in systemic dimorphic fungi from Ajellomycetaceae.</title>
        <authorList>
            <person name="Munoz J.F."/>
            <person name="Mcewen J.G."/>
            <person name="Clay O.K."/>
            <person name="Cuomo C.A."/>
        </authorList>
    </citation>
    <scope>NUCLEOTIDE SEQUENCE [LARGE SCALE GENOMIC DNA]</scope>
    <source>
        <strain evidence="5 6">UAMH7299</strain>
    </source>
</reference>
<dbReference type="Pfam" id="PF04828">
    <property type="entry name" value="GFA"/>
    <property type="match status" value="1"/>
</dbReference>
<comment type="similarity">
    <text evidence="1">Belongs to the Gfa family.</text>
</comment>
<dbReference type="STRING" id="1447883.A0A2B7Y3F5"/>
<dbReference type="InterPro" id="IPR006913">
    <property type="entry name" value="CENP-V/GFA"/>
</dbReference>
<evidence type="ECO:0000256" key="3">
    <source>
        <dbReference type="ARBA" id="ARBA00022833"/>
    </source>
</evidence>
<feature type="domain" description="CENP-V/GFA" evidence="4">
    <location>
        <begin position="16"/>
        <end position="132"/>
    </location>
</feature>
<name>A0A2B7Y3F5_POLH7</name>
<dbReference type="SUPFAM" id="SSF51316">
    <property type="entry name" value="Mss4-like"/>
    <property type="match status" value="1"/>
</dbReference>
<dbReference type="PANTHER" id="PTHR28620:SF1">
    <property type="entry name" value="CENP-V_GFA DOMAIN-CONTAINING PROTEIN"/>
    <property type="match status" value="1"/>
</dbReference>
<accession>A0A2B7Y3F5</accession>
<evidence type="ECO:0000313" key="6">
    <source>
        <dbReference type="Proteomes" id="UP000224634"/>
    </source>
</evidence>
<dbReference type="InterPro" id="IPR052355">
    <property type="entry name" value="CENP-V-like"/>
</dbReference>
<dbReference type="Proteomes" id="UP000224634">
    <property type="component" value="Unassembled WGS sequence"/>
</dbReference>
<dbReference type="AlphaFoldDB" id="A0A2B7Y3F5"/>